<keyword evidence="2" id="KW-0472">Membrane</keyword>
<feature type="compositionally biased region" description="Polar residues" evidence="1">
    <location>
        <begin position="712"/>
        <end position="727"/>
    </location>
</feature>
<dbReference type="RefSeq" id="WP_095687401.1">
    <property type="nucleotide sequence ID" value="NZ_CP022747.1"/>
</dbReference>
<feature type="compositionally biased region" description="Polar residues" evidence="1">
    <location>
        <begin position="676"/>
        <end position="692"/>
    </location>
</feature>
<evidence type="ECO:0000256" key="1">
    <source>
        <dbReference type="SAM" id="MobiDB-lite"/>
    </source>
</evidence>
<feature type="transmembrane region" description="Helical" evidence="2">
    <location>
        <begin position="327"/>
        <end position="354"/>
    </location>
</feature>
<dbReference type="KEGG" id="shyd:CJD35_18645"/>
<evidence type="ECO:0000256" key="2">
    <source>
        <dbReference type="SAM" id="Phobius"/>
    </source>
</evidence>
<feature type="transmembrane region" description="Helical" evidence="2">
    <location>
        <begin position="366"/>
        <end position="387"/>
    </location>
</feature>
<keyword evidence="2" id="KW-0812">Transmembrane</keyword>
<evidence type="ECO:0000313" key="5">
    <source>
        <dbReference type="Proteomes" id="UP000217141"/>
    </source>
</evidence>
<accession>A0A249MYR0</accession>
<sequence length="938" mass="99887">MLEVFTVGGGEYLVNTFNAVAAWSGGGGYRALLRVVMVMGLIYSLLVVAFTLNYKAWMNWFLQATAIYLCLMVPTVDIKVTDRVNPSLAPATIDNVPLGLGVLASFTTQIGDWMTRTAETVFVMPGELNYTTNGMVYGARLFDATRNFVIRDAEFATNLEKHFKNCVFGDVMLNQKSLTELSRAQDLWAAIGPGSEARSQEWLEKDGSGAVTSYIVTCRQAYDGLSGQWANMIEANTPIWAKEVYPKLSNALAADKLKHDVPIVNQAFTGSGSSYADYMRQNTAINAFMQARNSMAGSTGAAAIDTFAQTRADVQARNTYNSIAQQAMAWVPILNIVLTVVFFAMFPVIFPLFLMPQTGLSALKGYTVGFFYLAAWGPLYVILHMICMTRAETAATGIASGGVTLGTFAGIGAVNGETATIAGFMLMSVPFLAAGLARGAMSIAGQSMSMLAPAQNAAEAAALEQTTGNYSYGNVSWANSTSNMQQSDQWTKAPSYMGGAPMTSWRQDNGALINGFGNGQEVFDTGGAISRLAFTPTMSSGAVAEWREMANEAHRQSQAYENAANDILTSTHTNRSAFGTSTERSSGWDSSSGRQANTSIEQFDRRTGSSSQGLEDRSSTSQSERVSDSHDRSAVTADVVTGRLSAGLGGPQAGGSGTKGGNGGRFGRLPGISGDVSKSGTQQEQLQRSTGQTNSTDSSNTASSGVRDEHSNGTGASSSDGTYSRSGVFSRASQTSSASVSTEDALSRARSYQESARKLEELSQQLSRDASWAESHGMQLSTNLSQDLANWYRAQQAANPGLDAPEIWATDLSEHQRSVRDEMVQRWMSEKREAIYEEIRGSLNEPDLVDVHRTDVSSAADVRATYHPHGAGGIPAGPSAGDPGAAAAVISSGKAALDGDRAAAQAGRASNMQGASRIQSEVNAGHDKGFFLNPELRK</sequence>
<keyword evidence="2" id="KW-1133">Transmembrane helix</keyword>
<evidence type="ECO:0000259" key="3">
    <source>
        <dbReference type="Pfam" id="PF07916"/>
    </source>
</evidence>
<feature type="compositionally biased region" description="Polar residues" evidence="1">
    <location>
        <begin position="608"/>
        <end position="624"/>
    </location>
</feature>
<proteinExistence type="predicted"/>
<gene>
    <name evidence="4" type="ORF">CJD35_18645</name>
</gene>
<keyword evidence="4" id="KW-0614">Plasmid</keyword>
<feature type="transmembrane region" description="Helical" evidence="2">
    <location>
        <begin position="31"/>
        <end position="54"/>
    </location>
</feature>
<geneLocation type="plasmid" evidence="4 5">
    <name>p1</name>
</geneLocation>
<feature type="compositionally biased region" description="Gly residues" evidence="1">
    <location>
        <begin position="647"/>
        <end position="666"/>
    </location>
</feature>
<name>A0A249MYR0_SPHXE</name>
<dbReference type="Proteomes" id="UP000217141">
    <property type="component" value="Plasmid p1"/>
</dbReference>
<feature type="compositionally biased region" description="Polar residues" evidence="1">
    <location>
        <begin position="910"/>
        <end position="922"/>
    </location>
</feature>
<dbReference type="AlphaFoldDB" id="A0A249MYR0"/>
<dbReference type="Pfam" id="PF07916">
    <property type="entry name" value="TraG_N"/>
    <property type="match status" value="1"/>
</dbReference>
<feature type="compositionally biased region" description="Basic and acidic residues" evidence="1">
    <location>
        <begin position="924"/>
        <end position="938"/>
    </location>
</feature>
<dbReference type="EMBL" id="CP022747">
    <property type="protein sequence ID" value="ASY46513.1"/>
    <property type="molecule type" value="Genomic_DNA"/>
</dbReference>
<dbReference type="InterPro" id="IPR012931">
    <property type="entry name" value="TraG_N_Proteobacteria"/>
</dbReference>
<feature type="compositionally biased region" description="Polar residues" evidence="1">
    <location>
        <begin position="571"/>
        <end position="601"/>
    </location>
</feature>
<feature type="region of interest" description="Disordered" evidence="1">
    <location>
        <begin position="571"/>
        <end position="752"/>
    </location>
</feature>
<feature type="compositionally biased region" description="Low complexity" evidence="1">
    <location>
        <begin position="730"/>
        <end position="742"/>
    </location>
</feature>
<feature type="compositionally biased region" description="Low complexity" evidence="1">
    <location>
        <begin position="693"/>
        <end position="704"/>
    </location>
</feature>
<feature type="domain" description="TraG N-terminal Proteobacteria" evidence="3">
    <location>
        <begin position="3"/>
        <end position="459"/>
    </location>
</feature>
<feature type="transmembrane region" description="Helical" evidence="2">
    <location>
        <begin position="394"/>
        <end position="414"/>
    </location>
</feature>
<reference evidence="4 5" key="1">
    <citation type="submission" date="2017-08" db="EMBL/GenBank/DDBJ databases">
        <title>Whole Genome Sequence of Sphingobium hydrophobicum C1: Insights into Adaption to the Electronic-waste Contaminated Sediment.</title>
        <authorList>
            <person name="Song D."/>
            <person name="Chen X."/>
            <person name="Xu M."/>
        </authorList>
    </citation>
    <scope>NUCLEOTIDE SEQUENCE [LARGE SCALE GENOMIC DNA]</scope>
    <source>
        <strain evidence="4 5">C1</strain>
        <plasmid evidence="4 5">p1</plasmid>
    </source>
</reference>
<protein>
    <submittedName>
        <fullName evidence="4">Conjugal transfer protein TraG</fullName>
    </submittedName>
</protein>
<evidence type="ECO:0000313" key="4">
    <source>
        <dbReference type="EMBL" id="ASY46513.1"/>
    </source>
</evidence>
<feature type="region of interest" description="Disordered" evidence="1">
    <location>
        <begin position="901"/>
        <end position="938"/>
    </location>
</feature>
<organism evidence="4 5">
    <name type="scientific">Sphingobium xenophagum</name>
    <dbReference type="NCBI Taxonomy" id="121428"/>
    <lineage>
        <taxon>Bacteria</taxon>
        <taxon>Pseudomonadati</taxon>
        <taxon>Pseudomonadota</taxon>
        <taxon>Alphaproteobacteria</taxon>
        <taxon>Sphingomonadales</taxon>
        <taxon>Sphingomonadaceae</taxon>
        <taxon>Sphingobium</taxon>
    </lineage>
</organism>